<protein>
    <recommendedName>
        <fullName evidence="4">DUF3618 domain-containing protein</fullName>
    </recommendedName>
</protein>
<gene>
    <name evidence="2" type="ORF">WKV53_02985</name>
</gene>
<proteinExistence type="predicted"/>
<keyword evidence="1" id="KW-0812">Transmembrane</keyword>
<evidence type="ECO:0000256" key="1">
    <source>
        <dbReference type="SAM" id="Phobius"/>
    </source>
</evidence>
<comment type="caution">
    <text evidence="2">The sequence shown here is derived from an EMBL/GenBank/DDBJ whole genome shotgun (WGS) entry which is preliminary data.</text>
</comment>
<organism evidence="2 3">
    <name type="scientific">Luteolibacter soli</name>
    <dbReference type="NCBI Taxonomy" id="3135280"/>
    <lineage>
        <taxon>Bacteria</taxon>
        <taxon>Pseudomonadati</taxon>
        <taxon>Verrucomicrobiota</taxon>
        <taxon>Verrucomicrobiia</taxon>
        <taxon>Verrucomicrobiales</taxon>
        <taxon>Verrucomicrobiaceae</taxon>
        <taxon>Luteolibacter</taxon>
    </lineage>
</organism>
<feature type="transmembrane region" description="Helical" evidence="1">
    <location>
        <begin position="77"/>
        <end position="98"/>
    </location>
</feature>
<reference evidence="2 3" key="1">
    <citation type="submission" date="2024-04" db="EMBL/GenBank/DDBJ databases">
        <title>Luteolibacter sp. isolated from soil.</title>
        <authorList>
            <person name="An J."/>
        </authorList>
    </citation>
    <scope>NUCLEOTIDE SEQUENCE [LARGE SCALE GENOMIC DNA]</scope>
    <source>
        <strain evidence="2 3">Y139</strain>
    </source>
</reference>
<accession>A0ABU9AQQ9</accession>
<sequence>MNSPFHDRRTSSLFGRVREDLSHLREDVGNLVHHTARYAVPQGAREIADTARHRLAEGGHYAASRLRSLRSSPPRQAVGVLGGAILVGVLAAAIYAIVKSENARTNGYDGDSPDDSPV</sequence>
<keyword evidence="3" id="KW-1185">Reference proteome</keyword>
<keyword evidence="1" id="KW-0472">Membrane</keyword>
<dbReference type="RefSeq" id="WP_341402859.1">
    <property type="nucleotide sequence ID" value="NZ_JBBUKT010000001.1"/>
</dbReference>
<evidence type="ECO:0000313" key="3">
    <source>
        <dbReference type="Proteomes" id="UP001371305"/>
    </source>
</evidence>
<dbReference type="EMBL" id="JBBUKT010000001">
    <property type="protein sequence ID" value="MEK7949442.1"/>
    <property type="molecule type" value="Genomic_DNA"/>
</dbReference>
<name>A0ABU9AQQ9_9BACT</name>
<evidence type="ECO:0008006" key="4">
    <source>
        <dbReference type="Google" id="ProtNLM"/>
    </source>
</evidence>
<evidence type="ECO:0000313" key="2">
    <source>
        <dbReference type="EMBL" id="MEK7949442.1"/>
    </source>
</evidence>
<keyword evidence="1" id="KW-1133">Transmembrane helix</keyword>
<dbReference type="Proteomes" id="UP001371305">
    <property type="component" value="Unassembled WGS sequence"/>
</dbReference>